<dbReference type="RefSeq" id="WP_382397074.1">
    <property type="nucleotide sequence ID" value="NZ_JBHTNH010000002.1"/>
</dbReference>
<organism evidence="2 3">
    <name type="scientific">Lentibacillus salinarum</name>
    <dbReference type="NCBI Taxonomy" id="446820"/>
    <lineage>
        <taxon>Bacteria</taxon>
        <taxon>Bacillati</taxon>
        <taxon>Bacillota</taxon>
        <taxon>Bacilli</taxon>
        <taxon>Bacillales</taxon>
        <taxon>Bacillaceae</taxon>
        <taxon>Lentibacillus</taxon>
    </lineage>
</organism>
<accession>A0ABW3ZRE2</accession>
<evidence type="ECO:0000313" key="2">
    <source>
        <dbReference type="EMBL" id="MFD1360362.1"/>
    </source>
</evidence>
<comment type="caution">
    <text evidence="2">The sequence shown here is derived from an EMBL/GenBank/DDBJ whole genome shotgun (WGS) entry which is preliminary data.</text>
</comment>
<evidence type="ECO:0000313" key="3">
    <source>
        <dbReference type="Proteomes" id="UP001597178"/>
    </source>
</evidence>
<name>A0ABW3ZRE2_9BACI</name>
<protein>
    <submittedName>
        <fullName evidence="2">DUF6115 domain-containing protein</fullName>
    </submittedName>
</protein>
<dbReference type="Proteomes" id="UP001597178">
    <property type="component" value="Unassembled WGS sequence"/>
</dbReference>
<reference evidence="3" key="1">
    <citation type="journal article" date="2019" name="Int. J. Syst. Evol. Microbiol.">
        <title>The Global Catalogue of Microorganisms (GCM) 10K type strain sequencing project: providing services to taxonomists for standard genome sequencing and annotation.</title>
        <authorList>
            <consortium name="The Broad Institute Genomics Platform"/>
            <consortium name="The Broad Institute Genome Sequencing Center for Infectious Disease"/>
            <person name="Wu L."/>
            <person name="Ma J."/>
        </authorList>
    </citation>
    <scope>NUCLEOTIDE SEQUENCE [LARGE SCALE GENOMIC DNA]</scope>
    <source>
        <strain evidence="3">CCUG 54822</strain>
    </source>
</reference>
<keyword evidence="1" id="KW-0812">Transmembrane</keyword>
<feature type="transmembrane region" description="Helical" evidence="1">
    <location>
        <begin position="6"/>
        <end position="24"/>
    </location>
</feature>
<sequence>MTSILIFLSLLLHVVTLSIILHLFKQVKRLKQTNSGEIAELMETYLQDIKEENRQLENTLVNKSGYSELAAREGNDRQREKVEDHDMAEINHVTDETSFSLEAQILQLNGQGLNAEEIARQLNCGKTEAELILKLQKNAYNNP</sequence>
<dbReference type="Pfam" id="PF19610">
    <property type="entry name" value="DUF6115"/>
    <property type="match status" value="1"/>
</dbReference>
<dbReference type="InterPro" id="IPR046118">
    <property type="entry name" value="DUF6115"/>
</dbReference>
<keyword evidence="3" id="KW-1185">Reference proteome</keyword>
<gene>
    <name evidence="2" type="ORF">ACFQ4A_01560</name>
</gene>
<evidence type="ECO:0000256" key="1">
    <source>
        <dbReference type="SAM" id="Phobius"/>
    </source>
</evidence>
<keyword evidence="1" id="KW-1133">Transmembrane helix</keyword>
<proteinExistence type="predicted"/>
<dbReference type="EMBL" id="JBHTNH010000002">
    <property type="protein sequence ID" value="MFD1360362.1"/>
    <property type="molecule type" value="Genomic_DNA"/>
</dbReference>
<keyword evidence="1" id="KW-0472">Membrane</keyword>